<dbReference type="EMBL" id="LAZR01030647">
    <property type="protein sequence ID" value="KKL55981.1"/>
    <property type="molecule type" value="Genomic_DNA"/>
</dbReference>
<reference evidence="1" key="1">
    <citation type="journal article" date="2015" name="Nature">
        <title>Complex archaea that bridge the gap between prokaryotes and eukaryotes.</title>
        <authorList>
            <person name="Spang A."/>
            <person name="Saw J.H."/>
            <person name="Jorgensen S.L."/>
            <person name="Zaremba-Niedzwiedzka K."/>
            <person name="Martijn J."/>
            <person name="Lind A.E."/>
            <person name="van Eijk R."/>
            <person name="Schleper C."/>
            <person name="Guy L."/>
            <person name="Ettema T.J."/>
        </authorList>
    </citation>
    <scope>NUCLEOTIDE SEQUENCE</scope>
</reference>
<evidence type="ECO:0008006" key="2">
    <source>
        <dbReference type="Google" id="ProtNLM"/>
    </source>
</evidence>
<feature type="non-terminal residue" evidence="1">
    <location>
        <position position="237"/>
    </location>
</feature>
<dbReference type="AlphaFoldDB" id="A0A0F9DQC2"/>
<dbReference type="SUPFAM" id="SSF53756">
    <property type="entry name" value="UDP-Glycosyltransferase/glycogen phosphorylase"/>
    <property type="match status" value="1"/>
</dbReference>
<gene>
    <name evidence="1" type="ORF">LCGC14_2250000</name>
</gene>
<organism evidence="1">
    <name type="scientific">marine sediment metagenome</name>
    <dbReference type="NCBI Taxonomy" id="412755"/>
    <lineage>
        <taxon>unclassified sequences</taxon>
        <taxon>metagenomes</taxon>
        <taxon>ecological metagenomes</taxon>
    </lineage>
</organism>
<protein>
    <recommendedName>
        <fullName evidence="2">Glycosyltransferase subfamily 4-like N-terminal domain-containing protein</fullName>
    </recommendedName>
</protein>
<proteinExistence type="predicted"/>
<accession>A0A0F9DQC2</accession>
<evidence type="ECO:0000313" key="1">
    <source>
        <dbReference type="EMBL" id="KKL55981.1"/>
    </source>
</evidence>
<sequence length="237" mass="26868">MKILSLHTEHTAVGNYRTLIPAKHLERRGHTVLRLTNGLPENAAAVGLYTEGCVGTDLIVCGRACSIPTITSLVTMRKQAGVPLVMDFDDHFMGVTKFNEAARWFHQSGRSSTYGKVQLIASDAATTTTEYMKQMYSKYKDPLLVLPNCVDPELWEGHRVDPERKDDSSIRIVFAGGSAHYGDLLECREAIERIMEEFPQVRLFFMGCFPDWAVKWCREKRDASKNRAFSIFWAPFK</sequence>
<comment type="caution">
    <text evidence="1">The sequence shown here is derived from an EMBL/GenBank/DDBJ whole genome shotgun (WGS) entry which is preliminary data.</text>
</comment>
<name>A0A0F9DQC2_9ZZZZ</name>